<evidence type="ECO:0000313" key="2">
    <source>
        <dbReference type="Proteomes" id="UP000325372"/>
    </source>
</evidence>
<sequence length="143" mass="14176">MDLMEMGAQMIAEKLGVDIDPATVQAALSGVMGDGKGGLDLSKVAAQMANSGSFGSVLESWLGDGDNASISATGIEDLFGKAQLSQLAGALGAGEQDLAGTLSQVLPQIMDKASQGGALKDEFAGGQGGDIGSLLNAAKSFLG</sequence>
<proteinExistence type="predicted"/>
<comment type="caution">
    <text evidence="1">The sequence shown here is derived from an EMBL/GenBank/DDBJ whole genome shotgun (WGS) entry which is preliminary data.</text>
</comment>
<dbReference type="Pfam" id="PF20159">
    <property type="entry name" value="YidB"/>
    <property type="match status" value="1"/>
</dbReference>
<dbReference type="InterPro" id="IPR027405">
    <property type="entry name" value="YidB-like"/>
</dbReference>
<evidence type="ECO:0008006" key="3">
    <source>
        <dbReference type="Google" id="ProtNLM"/>
    </source>
</evidence>
<dbReference type="Gene3D" id="1.10.10.690">
    <property type="entry name" value="YidB-like"/>
    <property type="match status" value="1"/>
</dbReference>
<dbReference type="SUPFAM" id="SSF140804">
    <property type="entry name" value="YidB-like"/>
    <property type="match status" value="1"/>
</dbReference>
<dbReference type="Proteomes" id="UP000325372">
    <property type="component" value="Unassembled WGS sequence"/>
</dbReference>
<dbReference type="RefSeq" id="WP_150862807.1">
    <property type="nucleotide sequence ID" value="NZ_VYXP01000002.1"/>
</dbReference>
<gene>
    <name evidence="1" type="ORF">F3N42_02515</name>
</gene>
<accession>A0A5N0TIY3</accession>
<name>A0A5N0TIY3_9GAMM</name>
<dbReference type="AlphaFoldDB" id="A0A5N0TIY3"/>
<organism evidence="1 2">
    <name type="scientific">Marinihelvus fidelis</name>
    <dbReference type="NCBI Taxonomy" id="2613842"/>
    <lineage>
        <taxon>Bacteria</taxon>
        <taxon>Pseudomonadati</taxon>
        <taxon>Pseudomonadota</taxon>
        <taxon>Gammaproteobacteria</taxon>
        <taxon>Chromatiales</taxon>
        <taxon>Wenzhouxiangellaceae</taxon>
        <taxon>Marinihelvus</taxon>
    </lineage>
</organism>
<keyword evidence="2" id="KW-1185">Reference proteome</keyword>
<evidence type="ECO:0000313" key="1">
    <source>
        <dbReference type="EMBL" id="KAA9133249.1"/>
    </source>
</evidence>
<reference evidence="1 2" key="1">
    <citation type="submission" date="2019-09" db="EMBL/GenBank/DDBJ databases">
        <title>Wenzhouxiangella sp. Genome sequencing and assembly.</title>
        <authorList>
            <person name="Zhang R."/>
        </authorList>
    </citation>
    <scope>NUCLEOTIDE SEQUENCE [LARGE SCALE GENOMIC DNA]</scope>
    <source>
        <strain evidence="1 2">W260</strain>
    </source>
</reference>
<dbReference type="InterPro" id="IPR045372">
    <property type="entry name" value="YidB"/>
</dbReference>
<dbReference type="EMBL" id="VYXP01000002">
    <property type="protein sequence ID" value="KAA9133249.1"/>
    <property type="molecule type" value="Genomic_DNA"/>
</dbReference>
<protein>
    <recommendedName>
        <fullName evidence="3">DUF937 domain-containing protein</fullName>
    </recommendedName>
</protein>